<dbReference type="InterPro" id="IPR042100">
    <property type="entry name" value="Bug_dom1"/>
</dbReference>
<evidence type="ECO:0000313" key="4">
    <source>
        <dbReference type="Proteomes" id="UP000575083"/>
    </source>
</evidence>
<dbReference type="PIRSF" id="PIRSF017082">
    <property type="entry name" value="YflP"/>
    <property type="match status" value="1"/>
</dbReference>
<reference evidence="3 4" key="1">
    <citation type="submission" date="2020-08" db="EMBL/GenBank/DDBJ databases">
        <title>Functional genomics of gut bacteria from endangered species of beetles.</title>
        <authorList>
            <person name="Carlos-Shanley C."/>
        </authorList>
    </citation>
    <scope>NUCLEOTIDE SEQUENCE [LARGE SCALE GENOMIC DNA]</scope>
    <source>
        <strain evidence="3 4">S00198</strain>
    </source>
</reference>
<dbReference type="PANTHER" id="PTHR42928:SF5">
    <property type="entry name" value="BLR1237 PROTEIN"/>
    <property type="match status" value="1"/>
</dbReference>
<accession>A0A7X0PBZ4</accession>
<name>A0A7X0PBZ4_9BURK</name>
<feature type="chain" id="PRO_5030785829" evidence="2">
    <location>
        <begin position="30"/>
        <end position="327"/>
    </location>
</feature>
<dbReference type="PANTHER" id="PTHR42928">
    <property type="entry name" value="TRICARBOXYLATE-BINDING PROTEIN"/>
    <property type="match status" value="1"/>
</dbReference>
<dbReference type="InterPro" id="IPR005064">
    <property type="entry name" value="BUG"/>
</dbReference>
<dbReference type="Pfam" id="PF03401">
    <property type="entry name" value="TctC"/>
    <property type="match status" value="1"/>
</dbReference>
<dbReference type="PROSITE" id="PS51318">
    <property type="entry name" value="TAT"/>
    <property type="match status" value="1"/>
</dbReference>
<keyword evidence="2" id="KW-0732">Signal</keyword>
<evidence type="ECO:0000256" key="1">
    <source>
        <dbReference type="ARBA" id="ARBA00006987"/>
    </source>
</evidence>
<organism evidence="3 4">
    <name type="scientific">Acidovorax soli</name>
    <dbReference type="NCBI Taxonomy" id="592050"/>
    <lineage>
        <taxon>Bacteria</taxon>
        <taxon>Pseudomonadati</taxon>
        <taxon>Pseudomonadota</taxon>
        <taxon>Betaproteobacteria</taxon>
        <taxon>Burkholderiales</taxon>
        <taxon>Comamonadaceae</taxon>
        <taxon>Acidovorax</taxon>
    </lineage>
</organism>
<dbReference type="AlphaFoldDB" id="A0A7X0PBZ4"/>
<gene>
    <name evidence="3" type="ORF">HNP48_001789</name>
</gene>
<evidence type="ECO:0000256" key="2">
    <source>
        <dbReference type="SAM" id="SignalP"/>
    </source>
</evidence>
<comment type="caution">
    <text evidence="3">The sequence shown here is derived from an EMBL/GenBank/DDBJ whole genome shotgun (WGS) entry which is preliminary data.</text>
</comment>
<evidence type="ECO:0000313" key="3">
    <source>
        <dbReference type="EMBL" id="MBB6559122.1"/>
    </source>
</evidence>
<comment type="similarity">
    <text evidence="1">Belongs to the UPF0065 (bug) family.</text>
</comment>
<dbReference type="Gene3D" id="3.40.190.10">
    <property type="entry name" value="Periplasmic binding protein-like II"/>
    <property type="match status" value="1"/>
</dbReference>
<dbReference type="EMBL" id="JACHLK010000003">
    <property type="protein sequence ID" value="MBB6559122.1"/>
    <property type="molecule type" value="Genomic_DNA"/>
</dbReference>
<protein>
    <submittedName>
        <fullName evidence="3">Tripartite-type tricarboxylate transporter receptor subunit TctC</fullName>
    </submittedName>
</protein>
<dbReference type="CDD" id="cd07012">
    <property type="entry name" value="PBP2_Bug_TTT"/>
    <property type="match status" value="1"/>
</dbReference>
<dbReference type="InterPro" id="IPR006311">
    <property type="entry name" value="TAT_signal"/>
</dbReference>
<keyword evidence="3" id="KW-0675">Receptor</keyword>
<keyword evidence="4" id="KW-1185">Reference proteome</keyword>
<dbReference type="SUPFAM" id="SSF53850">
    <property type="entry name" value="Periplasmic binding protein-like II"/>
    <property type="match status" value="1"/>
</dbReference>
<dbReference type="Proteomes" id="UP000575083">
    <property type="component" value="Unassembled WGS sequence"/>
</dbReference>
<dbReference type="RefSeq" id="WP_184856560.1">
    <property type="nucleotide sequence ID" value="NZ_JACHLK010000003.1"/>
</dbReference>
<dbReference type="Gene3D" id="3.40.190.150">
    <property type="entry name" value="Bordetella uptake gene, domain 1"/>
    <property type="match status" value="1"/>
</dbReference>
<proteinExistence type="inferred from homology"/>
<sequence>MPSTHSTRRSTLRAAATLAIACLSPWAKAQDKRPLEWVVGMAPGGGTDIVARSVADQMAKTLGQPIVVVNKPGAAHNIAADYVARSATPGNLLLTGDYAVLATNPWLYSKLSYNVDKDLASVGMLVRFPLILVVSPKLPVRNFQEFLAWAKAQPEGVNFASPGAGTPHHLAMELLRQRTGLKMTHVPYRGVTPAIQDIMGGQVPFMFVESAGGMPNITGGNLRAIAVASAKRMETLPEVPTLREQGVKDFEAFAWQGLSVNAAMPAAEVQRLNAALQQALNSTPVKARFQTLGVEAVPGTAEEMNAYAKVERARWGQLIKDIGLKID</sequence>
<feature type="signal peptide" evidence="2">
    <location>
        <begin position="1"/>
        <end position="29"/>
    </location>
</feature>